<dbReference type="InterPro" id="IPR013865">
    <property type="entry name" value="FAM32A"/>
</dbReference>
<dbReference type="VEuPathDB" id="FungiDB:SPRG_20758"/>
<dbReference type="OMA" id="AHIGVEY"/>
<dbReference type="AlphaFoldDB" id="A0A067CG03"/>
<feature type="compositionally biased region" description="Basic residues" evidence="1">
    <location>
        <begin position="23"/>
        <end position="32"/>
    </location>
</feature>
<proteinExistence type="predicted"/>
<accession>A0A067CG03</accession>
<feature type="region of interest" description="Disordered" evidence="1">
    <location>
        <begin position="23"/>
        <end position="46"/>
    </location>
</feature>
<name>A0A067CG03_SAPPC</name>
<protein>
    <submittedName>
        <fullName evidence="2">Uncharacterized protein</fullName>
    </submittedName>
</protein>
<evidence type="ECO:0000313" key="2">
    <source>
        <dbReference type="EMBL" id="KDO25491.1"/>
    </source>
</evidence>
<dbReference type="Pfam" id="PF08555">
    <property type="entry name" value="FAM32A"/>
    <property type="match status" value="1"/>
</dbReference>
<dbReference type="GeneID" id="24141798"/>
<sequence length="214" mass="23432">MSEYKKTVGGKLKLKGGLALTAKKTKKTKKRKAETAQSNDEDGADADRDDFQLVKLQGTGRILTSGTTVMGKMGTRFASELSVGDAMMIMHPTSLQEETRIVKMVLSDVSVSISSAFSSDLVSTTTFHYIKAPPDEDEKEQKERAKKKSKSDEEGFAFGTYAGGTTAGSEYTYRVKKSGVYGGYAIMKETADANRSREELLDLRAKKKGDRHCN</sequence>
<organism evidence="2 3">
    <name type="scientific">Saprolegnia parasitica (strain CBS 223.65)</name>
    <dbReference type="NCBI Taxonomy" id="695850"/>
    <lineage>
        <taxon>Eukaryota</taxon>
        <taxon>Sar</taxon>
        <taxon>Stramenopiles</taxon>
        <taxon>Oomycota</taxon>
        <taxon>Saprolegniomycetes</taxon>
        <taxon>Saprolegniales</taxon>
        <taxon>Saprolegniaceae</taxon>
        <taxon>Saprolegnia</taxon>
    </lineage>
</organism>
<dbReference type="KEGG" id="spar:SPRG_20758"/>
<dbReference type="RefSeq" id="XP_012203922.1">
    <property type="nucleotide sequence ID" value="XM_012348532.1"/>
</dbReference>
<keyword evidence="3" id="KW-1185">Reference proteome</keyword>
<reference evidence="2 3" key="1">
    <citation type="journal article" date="2013" name="PLoS Genet.">
        <title>Distinctive expansion of potential virulence genes in the genome of the oomycete fish pathogen Saprolegnia parasitica.</title>
        <authorList>
            <person name="Jiang R.H."/>
            <person name="de Bruijn I."/>
            <person name="Haas B.J."/>
            <person name="Belmonte R."/>
            <person name="Lobach L."/>
            <person name="Christie J."/>
            <person name="van den Ackerveken G."/>
            <person name="Bottin A."/>
            <person name="Bulone V."/>
            <person name="Diaz-Moreno S.M."/>
            <person name="Dumas B."/>
            <person name="Fan L."/>
            <person name="Gaulin E."/>
            <person name="Govers F."/>
            <person name="Grenville-Briggs L.J."/>
            <person name="Horner N.R."/>
            <person name="Levin J.Z."/>
            <person name="Mammella M."/>
            <person name="Meijer H.J."/>
            <person name="Morris P."/>
            <person name="Nusbaum C."/>
            <person name="Oome S."/>
            <person name="Phillips A.J."/>
            <person name="van Rooyen D."/>
            <person name="Rzeszutek E."/>
            <person name="Saraiva M."/>
            <person name="Secombes C.J."/>
            <person name="Seidl M.F."/>
            <person name="Snel B."/>
            <person name="Stassen J.H."/>
            <person name="Sykes S."/>
            <person name="Tripathy S."/>
            <person name="van den Berg H."/>
            <person name="Vega-Arreguin J.C."/>
            <person name="Wawra S."/>
            <person name="Young S.K."/>
            <person name="Zeng Q."/>
            <person name="Dieguez-Uribeondo J."/>
            <person name="Russ C."/>
            <person name="Tyler B.M."/>
            <person name="van West P."/>
        </authorList>
    </citation>
    <scope>NUCLEOTIDE SEQUENCE [LARGE SCALE GENOMIC DNA]</scope>
    <source>
        <strain evidence="2 3">CBS 223.65</strain>
    </source>
</reference>
<dbReference type="STRING" id="695850.A0A067CG03"/>
<dbReference type="Proteomes" id="UP000030745">
    <property type="component" value="Unassembled WGS sequence"/>
</dbReference>
<dbReference type="EMBL" id="KK583232">
    <property type="protein sequence ID" value="KDO25491.1"/>
    <property type="molecule type" value="Genomic_DNA"/>
</dbReference>
<gene>
    <name evidence="2" type="ORF">SPRG_20758</name>
</gene>
<dbReference type="OrthoDB" id="311468at2759"/>
<evidence type="ECO:0000313" key="3">
    <source>
        <dbReference type="Proteomes" id="UP000030745"/>
    </source>
</evidence>
<feature type="region of interest" description="Disordered" evidence="1">
    <location>
        <begin position="132"/>
        <end position="151"/>
    </location>
</feature>
<evidence type="ECO:0000256" key="1">
    <source>
        <dbReference type="SAM" id="MobiDB-lite"/>
    </source>
</evidence>